<keyword evidence="1" id="KW-0805">Transcription regulation</keyword>
<accession>A0AAE8G8H6</accession>
<gene>
    <name evidence="5" type="ORF">EXD98_13800</name>
</gene>
<dbReference type="InterPro" id="IPR019888">
    <property type="entry name" value="Tscrpt_reg_AsnC-like"/>
</dbReference>
<organism evidence="5 6">
    <name type="scientific">Acinetobacter pittii</name>
    <name type="common">Acinetobacter genomosp. 3</name>
    <dbReference type="NCBI Taxonomy" id="48296"/>
    <lineage>
        <taxon>Bacteria</taxon>
        <taxon>Pseudomonadati</taxon>
        <taxon>Pseudomonadota</taxon>
        <taxon>Gammaproteobacteria</taxon>
        <taxon>Moraxellales</taxon>
        <taxon>Moraxellaceae</taxon>
        <taxon>Acinetobacter</taxon>
        <taxon>Acinetobacter calcoaceticus/baumannii complex</taxon>
    </lineage>
</organism>
<dbReference type="PRINTS" id="PR00033">
    <property type="entry name" value="HTHASNC"/>
</dbReference>
<dbReference type="Gene3D" id="1.10.10.10">
    <property type="entry name" value="Winged helix-like DNA-binding domain superfamily/Winged helix DNA-binding domain"/>
    <property type="match status" value="1"/>
</dbReference>
<dbReference type="SUPFAM" id="SSF54909">
    <property type="entry name" value="Dimeric alpha+beta barrel"/>
    <property type="match status" value="1"/>
</dbReference>
<dbReference type="InterPro" id="IPR011008">
    <property type="entry name" value="Dimeric_a/b-barrel"/>
</dbReference>
<dbReference type="RefSeq" id="WP_130173635.1">
    <property type="nucleotide sequence ID" value="NZ_CP069586.1"/>
</dbReference>
<dbReference type="PANTHER" id="PTHR30154:SF34">
    <property type="entry name" value="TRANSCRIPTIONAL REGULATOR AZLB"/>
    <property type="match status" value="1"/>
</dbReference>
<keyword evidence="2" id="KW-0238">DNA-binding</keyword>
<dbReference type="Pfam" id="PF01037">
    <property type="entry name" value="AsnC_trans_reg"/>
    <property type="match status" value="1"/>
</dbReference>
<sequence>MVDLVDKRILRVLQNNSNQTNSEVAQQVGLSATPCLRRVHLLEEQSVITGYVALVNPIAVDLKFTAFVRITLERQDKVTIENFAKEMEQAPEVLECHLMAGTYDYLLRVIAKDLEDYQRFQMETLTKIKGIQNVVTEIPLRSVKQTTCLPI</sequence>
<evidence type="ECO:0000259" key="4">
    <source>
        <dbReference type="PROSITE" id="PS50956"/>
    </source>
</evidence>
<dbReference type="SUPFAM" id="SSF46785">
    <property type="entry name" value="Winged helix' DNA-binding domain"/>
    <property type="match status" value="1"/>
</dbReference>
<evidence type="ECO:0000313" key="5">
    <source>
        <dbReference type="EMBL" id="RZH26918.1"/>
    </source>
</evidence>
<dbReference type="EMBL" id="SGTH01000006">
    <property type="protein sequence ID" value="RZH26918.1"/>
    <property type="molecule type" value="Genomic_DNA"/>
</dbReference>
<protein>
    <submittedName>
        <fullName evidence="5">Lrp/AsnC family transcriptional regulator</fullName>
    </submittedName>
</protein>
<dbReference type="InterPro" id="IPR000485">
    <property type="entry name" value="AsnC-type_HTH_dom"/>
</dbReference>
<keyword evidence="3" id="KW-0804">Transcription</keyword>
<reference evidence="5 6" key="1">
    <citation type="submission" date="2019-02" db="EMBL/GenBank/DDBJ databases">
        <title>The Batch Genome Submission of Acinetobacter spp. strains.</title>
        <authorList>
            <person name="Qin J."/>
            <person name="Hu Y."/>
            <person name="Ye H."/>
            <person name="Wei L."/>
            <person name="Feng Y."/>
            <person name="Zong Z."/>
        </authorList>
    </citation>
    <scope>NUCLEOTIDE SEQUENCE [LARGE SCALE GENOMIC DNA]</scope>
    <source>
        <strain evidence="5 6">WCHAP100012</strain>
    </source>
</reference>
<dbReference type="PROSITE" id="PS50956">
    <property type="entry name" value="HTH_ASNC_2"/>
    <property type="match status" value="1"/>
</dbReference>
<dbReference type="InterPro" id="IPR019887">
    <property type="entry name" value="Tscrpt_reg_AsnC/Lrp_C"/>
</dbReference>
<evidence type="ECO:0000256" key="3">
    <source>
        <dbReference type="ARBA" id="ARBA00023163"/>
    </source>
</evidence>
<name>A0AAE8G8H6_ACIPI</name>
<dbReference type="Gene3D" id="3.30.70.920">
    <property type="match status" value="1"/>
</dbReference>
<evidence type="ECO:0000256" key="2">
    <source>
        <dbReference type="ARBA" id="ARBA00023125"/>
    </source>
</evidence>
<proteinExistence type="predicted"/>
<dbReference type="InterPro" id="IPR036388">
    <property type="entry name" value="WH-like_DNA-bd_sf"/>
</dbReference>
<dbReference type="GO" id="GO:0043200">
    <property type="term" value="P:response to amino acid"/>
    <property type="evidence" value="ECO:0007669"/>
    <property type="project" value="TreeGrafter"/>
</dbReference>
<evidence type="ECO:0000313" key="6">
    <source>
        <dbReference type="Proteomes" id="UP000294065"/>
    </source>
</evidence>
<dbReference type="AlphaFoldDB" id="A0AAE8G8H6"/>
<dbReference type="GO" id="GO:0005829">
    <property type="term" value="C:cytosol"/>
    <property type="evidence" value="ECO:0007669"/>
    <property type="project" value="TreeGrafter"/>
</dbReference>
<dbReference type="Pfam" id="PF13412">
    <property type="entry name" value="HTH_24"/>
    <property type="match status" value="1"/>
</dbReference>
<dbReference type="GO" id="GO:0043565">
    <property type="term" value="F:sequence-specific DNA binding"/>
    <property type="evidence" value="ECO:0007669"/>
    <property type="project" value="InterPro"/>
</dbReference>
<comment type="caution">
    <text evidence="5">The sequence shown here is derived from an EMBL/GenBank/DDBJ whole genome shotgun (WGS) entry which is preliminary data.</text>
</comment>
<dbReference type="InterPro" id="IPR036390">
    <property type="entry name" value="WH_DNA-bd_sf"/>
</dbReference>
<dbReference type="SMART" id="SM00344">
    <property type="entry name" value="HTH_ASNC"/>
    <property type="match status" value="1"/>
</dbReference>
<dbReference type="PANTHER" id="PTHR30154">
    <property type="entry name" value="LEUCINE-RESPONSIVE REGULATORY PROTEIN"/>
    <property type="match status" value="1"/>
</dbReference>
<feature type="domain" description="HTH asnC-type" evidence="4">
    <location>
        <begin position="2"/>
        <end position="63"/>
    </location>
</feature>
<dbReference type="Proteomes" id="UP000294065">
    <property type="component" value="Unassembled WGS sequence"/>
</dbReference>
<evidence type="ECO:0000256" key="1">
    <source>
        <dbReference type="ARBA" id="ARBA00023015"/>
    </source>
</evidence>